<dbReference type="HOGENOM" id="CLU_2786122_0_0_7"/>
<proteinExistence type="predicted"/>
<dbReference type="EMBL" id="AZHX01000661">
    <property type="protein sequence ID" value="ETX06584.1"/>
    <property type="molecule type" value="Genomic_DNA"/>
</dbReference>
<dbReference type="Proteomes" id="UP000019140">
    <property type="component" value="Unassembled WGS sequence"/>
</dbReference>
<reference evidence="1 2" key="1">
    <citation type="journal article" date="2014" name="Nature">
        <title>An environmental bacterial taxon with a large and distinct metabolic repertoire.</title>
        <authorList>
            <person name="Wilson M.C."/>
            <person name="Mori T."/>
            <person name="Ruckert C."/>
            <person name="Uria A.R."/>
            <person name="Helf M.J."/>
            <person name="Takada K."/>
            <person name="Gernert C."/>
            <person name="Steffens U.A."/>
            <person name="Heycke N."/>
            <person name="Schmitt S."/>
            <person name="Rinke C."/>
            <person name="Helfrich E.J."/>
            <person name="Brachmann A.O."/>
            <person name="Gurgui C."/>
            <person name="Wakimoto T."/>
            <person name="Kracht M."/>
            <person name="Crusemann M."/>
            <person name="Hentschel U."/>
            <person name="Abe I."/>
            <person name="Matsunaga S."/>
            <person name="Kalinowski J."/>
            <person name="Takeyama H."/>
            <person name="Piel J."/>
        </authorList>
    </citation>
    <scope>NUCLEOTIDE SEQUENCE [LARGE SCALE GENOMIC DNA]</scope>
    <source>
        <strain evidence="2">TSY2</strain>
    </source>
</reference>
<dbReference type="InterPro" id="IPR035093">
    <property type="entry name" value="RelE/ParE_toxin_dom_sf"/>
</dbReference>
<accession>W4M890</accession>
<comment type="caution">
    <text evidence="1">The sequence shown here is derived from an EMBL/GenBank/DDBJ whole genome shotgun (WGS) entry which is preliminary data.</text>
</comment>
<keyword evidence="2" id="KW-1185">Reference proteome</keyword>
<evidence type="ECO:0000313" key="1">
    <source>
        <dbReference type="EMBL" id="ETX06584.1"/>
    </source>
</evidence>
<protein>
    <submittedName>
        <fullName evidence="1">Uncharacterized protein</fullName>
    </submittedName>
</protein>
<organism evidence="1 2">
    <name type="scientific">Candidatus Entotheonella gemina</name>
    <dbReference type="NCBI Taxonomy" id="1429439"/>
    <lineage>
        <taxon>Bacteria</taxon>
        <taxon>Pseudomonadati</taxon>
        <taxon>Nitrospinota/Tectimicrobiota group</taxon>
        <taxon>Candidatus Tectimicrobiota</taxon>
        <taxon>Candidatus Entotheonellia</taxon>
        <taxon>Candidatus Entotheonellales</taxon>
        <taxon>Candidatus Entotheonellaceae</taxon>
        <taxon>Candidatus Entotheonella</taxon>
    </lineage>
</organism>
<dbReference type="Pfam" id="PF15738">
    <property type="entry name" value="YafQ_toxin"/>
    <property type="match status" value="1"/>
</dbReference>
<dbReference type="SUPFAM" id="SSF143011">
    <property type="entry name" value="RelE-like"/>
    <property type="match status" value="1"/>
</dbReference>
<name>W4M890_9BACT</name>
<dbReference type="AlphaFoldDB" id="W4M890"/>
<sequence length="68" mass="7743">MLIPQATTRFRRDFRSVRRRGKDLEKLRAAIRLLVAEEPLPERMRDHALVEEGTGGVVESAILNRTGS</sequence>
<gene>
    <name evidence="1" type="ORF">ETSY2_16245</name>
</gene>
<evidence type="ECO:0000313" key="2">
    <source>
        <dbReference type="Proteomes" id="UP000019140"/>
    </source>
</evidence>
<dbReference type="InterPro" id="IPR004386">
    <property type="entry name" value="Toxin_YafQ-like"/>
</dbReference>
<dbReference type="Gene3D" id="3.30.2310.20">
    <property type="entry name" value="RelE-like"/>
    <property type="match status" value="1"/>
</dbReference>